<keyword evidence="2" id="KW-1185">Reference proteome</keyword>
<accession>A0A232EVC2</accession>
<comment type="caution">
    <text evidence="1">The sequence shown here is derived from an EMBL/GenBank/DDBJ whole genome shotgun (WGS) entry which is preliminary data.</text>
</comment>
<gene>
    <name evidence="1" type="ORF">TSAR_003570</name>
</gene>
<reference evidence="1 2" key="1">
    <citation type="journal article" date="2017" name="Curr. Biol.">
        <title>The Evolution of Venom by Co-option of Single-Copy Genes.</title>
        <authorList>
            <person name="Martinson E.O."/>
            <person name="Mrinalini"/>
            <person name="Kelkar Y.D."/>
            <person name="Chang C.H."/>
            <person name="Werren J.H."/>
        </authorList>
    </citation>
    <scope>NUCLEOTIDE SEQUENCE [LARGE SCALE GENOMIC DNA]</scope>
    <source>
        <strain evidence="1 2">Alberta</strain>
        <tissue evidence="1">Whole body</tissue>
    </source>
</reference>
<organism evidence="1 2">
    <name type="scientific">Trichomalopsis sarcophagae</name>
    <dbReference type="NCBI Taxonomy" id="543379"/>
    <lineage>
        <taxon>Eukaryota</taxon>
        <taxon>Metazoa</taxon>
        <taxon>Ecdysozoa</taxon>
        <taxon>Arthropoda</taxon>
        <taxon>Hexapoda</taxon>
        <taxon>Insecta</taxon>
        <taxon>Pterygota</taxon>
        <taxon>Neoptera</taxon>
        <taxon>Endopterygota</taxon>
        <taxon>Hymenoptera</taxon>
        <taxon>Apocrita</taxon>
        <taxon>Proctotrupomorpha</taxon>
        <taxon>Chalcidoidea</taxon>
        <taxon>Pteromalidae</taxon>
        <taxon>Pteromalinae</taxon>
        <taxon>Trichomalopsis</taxon>
    </lineage>
</organism>
<evidence type="ECO:0000313" key="1">
    <source>
        <dbReference type="EMBL" id="OXU22306.1"/>
    </source>
</evidence>
<sequence length="72" mass="8436">MHALRMHRRRYSSVVRAQASGSRVREFEFRHLLFRFRLYLLSVCNILASLVGMPDVTGHDGVLPQRQRLTLL</sequence>
<dbReference type="Proteomes" id="UP000215335">
    <property type="component" value="Unassembled WGS sequence"/>
</dbReference>
<dbReference type="AlphaFoldDB" id="A0A232EVC2"/>
<name>A0A232EVC2_9HYME</name>
<evidence type="ECO:0000313" key="2">
    <source>
        <dbReference type="Proteomes" id="UP000215335"/>
    </source>
</evidence>
<proteinExistence type="predicted"/>
<protein>
    <submittedName>
        <fullName evidence="1">Uncharacterized protein</fullName>
    </submittedName>
</protein>
<dbReference type="EMBL" id="NNAY01002013">
    <property type="protein sequence ID" value="OXU22306.1"/>
    <property type="molecule type" value="Genomic_DNA"/>
</dbReference>